<dbReference type="SUPFAM" id="SSF52833">
    <property type="entry name" value="Thioredoxin-like"/>
    <property type="match status" value="1"/>
</dbReference>
<feature type="domain" description="At1g61320/AtMIF1 LRR" evidence="2">
    <location>
        <begin position="6"/>
        <end position="106"/>
    </location>
</feature>
<sequence length="827" mass="90714">MGNGMLADVKSLKEVSLKHLHIGDEVVEFLLFNCLYLERLSICESYSLINLKVGGPVCALKYLEVLGCPCIKSIQISASNLVSFNFVGIKTNLLLENVPSLVDVCIGNGMVTSYFGGSMNDSFSLLSCCLKTLTLKPDIVGFVLSELLPKSNALEHLIVEITASRDTSFLNYATWWRLTCRNLHFSCSSYQRVMEQSGFAKCYPCSCGIHGSGCGPCNKVREVVDKLAIEYDGQLKFFVLYTDHDGEIAESYRVEAVPRRWRPPTTVILPEWAVPAAEGLGNELALAGAFFVIVFAGAEVFAIIGENAVALEKMIINPRDESPFLPDYAFSRQRAARSRAKQQLDGIVPAGVNPCLILVGYREKAEASDSGSDLSSSPFQSSSIFFNFFIMTSQSTAQSSQSAEYIPPSLAFLIANFPSFITVRLESSNYFAWKSQVENALKANSLFAYADGSFEIPSPETQDASGNTIPNPAYSRWQTVDRMLLSCLMATLAPSILPHVVGSNHTFQLWSKLNEKYSVHSQTHILDLKKQLYNLKKTTSMEKYLDSVKELVQKLEASGSPIDDAEIVFHTVNGLPEDYLSLQQTIRTQCATTSISFSAVSAMLMSEDLYLDHSNEASSSTILLAQHQGSVNQVTPTGHLASTSPVPQKPSFSSSFQYPVQFGTQAPQMPSFAPNFGQNTFGGNRFNRNQSRPQGGSSFKNSFSPDYSFPPGSYQICGRFNHQASTCYYRQNLGYRPPYFGYNSQFTSHGQGFNQFGLQHGQVLQSPNGQGFHQFGAQHGQGFYSPHGQHIPAPRPQALMLSGSAVPTYNSGPSYSPSYNGSGCSAS</sequence>
<protein>
    <recommendedName>
        <fullName evidence="2">At1g61320/AtMIF1 LRR domain-containing protein</fullName>
    </recommendedName>
</protein>
<dbReference type="InterPro" id="IPR036249">
    <property type="entry name" value="Thioredoxin-like_sf"/>
</dbReference>
<dbReference type="Proteomes" id="UP000626092">
    <property type="component" value="Unassembled WGS sequence"/>
</dbReference>
<accession>A0A834HJ36</accession>
<organism evidence="3 4">
    <name type="scientific">Rhododendron simsii</name>
    <name type="common">Sims's rhododendron</name>
    <dbReference type="NCBI Taxonomy" id="118357"/>
    <lineage>
        <taxon>Eukaryota</taxon>
        <taxon>Viridiplantae</taxon>
        <taxon>Streptophyta</taxon>
        <taxon>Embryophyta</taxon>
        <taxon>Tracheophyta</taxon>
        <taxon>Spermatophyta</taxon>
        <taxon>Magnoliopsida</taxon>
        <taxon>eudicotyledons</taxon>
        <taxon>Gunneridae</taxon>
        <taxon>Pentapetalae</taxon>
        <taxon>asterids</taxon>
        <taxon>Ericales</taxon>
        <taxon>Ericaceae</taxon>
        <taxon>Ericoideae</taxon>
        <taxon>Rhodoreae</taxon>
        <taxon>Rhododendron</taxon>
    </lineage>
</organism>
<evidence type="ECO:0000259" key="2">
    <source>
        <dbReference type="Pfam" id="PF23622"/>
    </source>
</evidence>
<gene>
    <name evidence="3" type="ORF">RHSIM_Rhsim02G0181800</name>
</gene>
<dbReference type="PANTHER" id="PTHR47481:SF22">
    <property type="entry name" value="RETROTRANSPOSON GAG DOMAIN-CONTAINING PROTEIN"/>
    <property type="match status" value="1"/>
</dbReference>
<keyword evidence="4" id="KW-1185">Reference proteome</keyword>
<dbReference type="EMBL" id="WJXA01000002">
    <property type="protein sequence ID" value="KAF7151929.1"/>
    <property type="molecule type" value="Genomic_DNA"/>
</dbReference>
<dbReference type="OrthoDB" id="1845088at2759"/>
<dbReference type="Gene3D" id="3.40.30.10">
    <property type="entry name" value="Glutaredoxin"/>
    <property type="match status" value="1"/>
</dbReference>
<dbReference type="AlphaFoldDB" id="A0A834HJ36"/>
<reference evidence="3" key="1">
    <citation type="submission" date="2019-11" db="EMBL/GenBank/DDBJ databases">
        <authorList>
            <person name="Liu Y."/>
            <person name="Hou J."/>
            <person name="Li T.-Q."/>
            <person name="Guan C.-H."/>
            <person name="Wu X."/>
            <person name="Wu H.-Z."/>
            <person name="Ling F."/>
            <person name="Zhang R."/>
            <person name="Shi X.-G."/>
            <person name="Ren J.-P."/>
            <person name="Chen E.-F."/>
            <person name="Sun J.-M."/>
        </authorList>
    </citation>
    <scope>NUCLEOTIDE SEQUENCE</scope>
    <source>
        <strain evidence="3">Adult_tree_wgs_1</strain>
        <tissue evidence="3">Leaves</tissue>
    </source>
</reference>
<comment type="caution">
    <text evidence="3">The sequence shown here is derived from an EMBL/GenBank/DDBJ whole genome shotgun (WGS) entry which is preliminary data.</text>
</comment>
<evidence type="ECO:0000313" key="4">
    <source>
        <dbReference type="Proteomes" id="UP000626092"/>
    </source>
</evidence>
<dbReference type="Pfam" id="PF14223">
    <property type="entry name" value="Retrotran_gag_2"/>
    <property type="match status" value="1"/>
</dbReference>
<dbReference type="Pfam" id="PF23622">
    <property type="entry name" value="LRR_At1g61320_AtMIF1"/>
    <property type="match status" value="1"/>
</dbReference>
<dbReference type="PANTHER" id="PTHR47481">
    <property type="match status" value="1"/>
</dbReference>
<proteinExistence type="predicted"/>
<feature type="region of interest" description="Disordered" evidence="1">
    <location>
        <begin position="681"/>
        <end position="703"/>
    </location>
</feature>
<evidence type="ECO:0000313" key="3">
    <source>
        <dbReference type="EMBL" id="KAF7151929.1"/>
    </source>
</evidence>
<name>A0A834HJ36_RHOSS</name>
<dbReference type="InterPro" id="IPR055357">
    <property type="entry name" value="LRR_At1g61320_AtMIF1"/>
</dbReference>
<evidence type="ECO:0000256" key="1">
    <source>
        <dbReference type="SAM" id="MobiDB-lite"/>
    </source>
</evidence>
<dbReference type="CDD" id="cd02947">
    <property type="entry name" value="TRX_family"/>
    <property type="match status" value="1"/>
</dbReference>